<dbReference type="SUPFAM" id="SSF142019">
    <property type="entry name" value="Nqo1 FMN-binding domain-like"/>
    <property type="match status" value="1"/>
</dbReference>
<protein>
    <submittedName>
        <fullName evidence="10">Formate dehydrogenase</fullName>
    </submittedName>
</protein>
<dbReference type="Gene3D" id="6.10.250.1450">
    <property type="match status" value="1"/>
</dbReference>
<dbReference type="InterPro" id="IPR037207">
    <property type="entry name" value="Nuop51_4Fe4S-bd_sf"/>
</dbReference>
<gene>
    <name evidence="10" type="ORF">DK419_00820</name>
</gene>
<dbReference type="PANTHER" id="PTHR43578:SF3">
    <property type="entry name" value="NADH-QUINONE OXIDOREDUCTASE SUBUNIT F"/>
    <property type="match status" value="1"/>
</dbReference>
<evidence type="ECO:0000256" key="4">
    <source>
        <dbReference type="ARBA" id="ARBA00007523"/>
    </source>
</evidence>
<dbReference type="Gene3D" id="3.10.20.600">
    <property type="match status" value="1"/>
</dbReference>
<keyword evidence="6" id="KW-0479">Metal-binding</keyword>
<comment type="function">
    <text evidence="3">NDH-1 shuttles electrons from NADH, via FMN and iron-sulfur (Fe-S) centers, to quinones in the respiratory chain. The immediate electron acceptor for the enzyme in this species is believed to be ubiquinone. Couples the redox reaction to proton translocation (for every two electrons transferred, four hydrogen ions are translocated across the cytoplasmic membrane), and thus conserves the redox energy in a proton gradient.</text>
</comment>
<comment type="similarity">
    <text evidence="4">Belongs to the complex I 51 kDa subunit family.</text>
</comment>
<evidence type="ECO:0000259" key="9">
    <source>
        <dbReference type="SMART" id="SM00928"/>
    </source>
</evidence>
<evidence type="ECO:0000256" key="7">
    <source>
        <dbReference type="ARBA" id="ARBA00023004"/>
    </source>
</evidence>
<dbReference type="FunFam" id="3.40.50.11540:FF:000001">
    <property type="entry name" value="NADH dehydrogenase [ubiquinone] flavoprotein 1, mitochondrial"/>
    <property type="match status" value="1"/>
</dbReference>
<keyword evidence="8" id="KW-0411">Iron-sulfur</keyword>
<accession>A0A2U8WHP9</accession>
<evidence type="ECO:0000313" key="10">
    <source>
        <dbReference type="EMBL" id="AWN45051.1"/>
    </source>
</evidence>
<proteinExistence type="inferred from homology"/>
<organism evidence="10 11">
    <name type="scientific">Methylobacterium terrae</name>
    <dbReference type="NCBI Taxonomy" id="2202827"/>
    <lineage>
        <taxon>Bacteria</taxon>
        <taxon>Pseudomonadati</taxon>
        <taxon>Pseudomonadota</taxon>
        <taxon>Alphaproteobacteria</taxon>
        <taxon>Hyphomicrobiales</taxon>
        <taxon>Methylobacteriaceae</taxon>
        <taxon>Methylobacterium</taxon>
    </lineage>
</organism>
<dbReference type="Gene3D" id="3.40.50.11540">
    <property type="entry name" value="NADH-ubiquinone oxidoreductase 51kDa subunit"/>
    <property type="match status" value="1"/>
</dbReference>
<dbReference type="EMBL" id="CP029553">
    <property type="protein sequence ID" value="AWN45051.1"/>
    <property type="molecule type" value="Genomic_DNA"/>
</dbReference>
<name>A0A2U8WHP9_9HYPH</name>
<dbReference type="PROSITE" id="PS00644">
    <property type="entry name" value="COMPLEX1_51K_1"/>
    <property type="match status" value="1"/>
</dbReference>
<dbReference type="GO" id="GO:0051539">
    <property type="term" value="F:4 iron, 4 sulfur cluster binding"/>
    <property type="evidence" value="ECO:0007669"/>
    <property type="project" value="UniProtKB-KW"/>
</dbReference>
<keyword evidence="7" id="KW-0408">Iron</keyword>
<dbReference type="RefSeq" id="WP_109957423.1">
    <property type="nucleotide sequence ID" value="NZ_CP029553.1"/>
</dbReference>
<dbReference type="OrthoDB" id="9761899at2"/>
<dbReference type="Gene3D" id="1.20.1440.230">
    <property type="entry name" value="NADH-ubiquinone oxidoreductase 51kDa subunit, iron-sulphur binding domain"/>
    <property type="match status" value="1"/>
</dbReference>
<sequence length="520" mass="54406">MSITFYLPKDAASLALGADRVARALTRAAAARGLDVTLVRTGSRGMLWLEPLLEVATPEGRIAYGPVRPGDVESLLDAGLAEGGAHALRIGRPEEHPYLARQQRLTFGRCGIIDPASVEEYRAHGGYRGLEAALAAGPAGTVEAVKASGLRGRGGAGFPTGIKWNTVMLAESPQKYVVCNADEGDSGTFADRMLMEGDPLTLIEGMTIAAVAVGATRGYIYCRSEYPHAFAALETAIRAAERAGFLGANVLGSGKAFHLEVRLGAGAYICGEETSLLESLEGKRGIVRAKPPIPALKGLFGQPTLVNNVLSFAAIPWILEHGGEAYAAYGMGRSLGTLPIQLAGNVARGGLIETAFGLTLREVIEDFGGGTASGRPLRAVQVGGPLGAYFPDTLLDTPLDYEAFAAKKGLLGHGGIVVFDDTVDLARQARFAFEFCATESCGKCTPCRIGAVRGMETIDKVIAGESPRENLALVTDLCEVMTDGSLCAMGGLTPVPVMSALTHFPEDFSGRGAKLPLAAE</sequence>
<evidence type="ECO:0000256" key="2">
    <source>
        <dbReference type="ARBA" id="ARBA00001966"/>
    </source>
</evidence>
<comment type="cofactor">
    <cofactor evidence="1">
        <name>FMN</name>
        <dbReference type="ChEBI" id="CHEBI:58210"/>
    </cofactor>
</comment>
<dbReference type="InterPro" id="IPR019575">
    <property type="entry name" value="Nuop51_4Fe4S-bd"/>
</dbReference>
<reference evidence="10 11" key="1">
    <citation type="submission" date="2018-05" db="EMBL/GenBank/DDBJ databases">
        <title>Complete Genome Sequence of Methylobacterium sp. 17Sr1-28.</title>
        <authorList>
            <person name="Srinivasan S."/>
        </authorList>
    </citation>
    <scope>NUCLEOTIDE SEQUENCE [LARGE SCALE GENOMIC DNA]</scope>
    <source>
        <strain evidence="10 11">17Sr1-28</strain>
    </source>
</reference>
<dbReference type="Pfam" id="PF10589">
    <property type="entry name" value="NADH_4Fe-4S"/>
    <property type="match status" value="1"/>
</dbReference>
<feature type="domain" description="NADH-ubiquinone oxidoreductase 51kDa subunit iron-sulphur binding" evidence="9">
    <location>
        <begin position="426"/>
        <end position="471"/>
    </location>
</feature>
<dbReference type="Pfam" id="PF01512">
    <property type="entry name" value="Complex1_51K"/>
    <property type="match status" value="1"/>
</dbReference>
<evidence type="ECO:0000256" key="1">
    <source>
        <dbReference type="ARBA" id="ARBA00001917"/>
    </source>
</evidence>
<dbReference type="SUPFAM" id="SSF52833">
    <property type="entry name" value="Thioredoxin-like"/>
    <property type="match status" value="1"/>
</dbReference>
<dbReference type="CDD" id="cd03063">
    <property type="entry name" value="TRX_Fd_FDH_beta"/>
    <property type="match status" value="1"/>
</dbReference>
<evidence type="ECO:0000313" key="11">
    <source>
        <dbReference type="Proteomes" id="UP000245444"/>
    </source>
</evidence>
<dbReference type="Proteomes" id="UP000245444">
    <property type="component" value="Chromosome"/>
</dbReference>
<evidence type="ECO:0000256" key="5">
    <source>
        <dbReference type="ARBA" id="ARBA00022485"/>
    </source>
</evidence>
<dbReference type="InterPro" id="IPR036249">
    <property type="entry name" value="Thioredoxin-like_sf"/>
</dbReference>
<dbReference type="KEGG" id="mtea:DK419_00820"/>
<evidence type="ECO:0000256" key="3">
    <source>
        <dbReference type="ARBA" id="ARBA00002378"/>
    </source>
</evidence>
<dbReference type="InterPro" id="IPR037225">
    <property type="entry name" value="Nuo51_FMN-bd_sf"/>
</dbReference>
<dbReference type="SUPFAM" id="SSF142984">
    <property type="entry name" value="Nqo1 middle domain-like"/>
    <property type="match status" value="1"/>
</dbReference>
<keyword evidence="5" id="KW-0004">4Fe-4S</keyword>
<dbReference type="InterPro" id="IPR011538">
    <property type="entry name" value="Nuo51_FMN-bd"/>
</dbReference>
<comment type="cofactor">
    <cofactor evidence="2">
        <name>[4Fe-4S] cluster</name>
        <dbReference type="ChEBI" id="CHEBI:49883"/>
    </cofactor>
</comment>
<dbReference type="SUPFAM" id="SSF140490">
    <property type="entry name" value="Nqo1C-terminal domain-like"/>
    <property type="match status" value="1"/>
</dbReference>
<dbReference type="SMART" id="SM00928">
    <property type="entry name" value="NADH_4Fe-4S"/>
    <property type="match status" value="1"/>
</dbReference>
<evidence type="ECO:0000256" key="8">
    <source>
        <dbReference type="ARBA" id="ARBA00023014"/>
    </source>
</evidence>
<dbReference type="GO" id="GO:0010181">
    <property type="term" value="F:FMN binding"/>
    <property type="evidence" value="ECO:0007669"/>
    <property type="project" value="InterPro"/>
</dbReference>
<dbReference type="PANTHER" id="PTHR43578">
    <property type="entry name" value="NADH-QUINONE OXIDOREDUCTASE SUBUNIT F"/>
    <property type="match status" value="1"/>
</dbReference>
<dbReference type="AlphaFoldDB" id="A0A2U8WHP9"/>
<keyword evidence="11" id="KW-1185">Reference proteome</keyword>
<dbReference type="PROSITE" id="PS00645">
    <property type="entry name" value="COMPLEX1_51K_2"/>
    <property type="match status" value="1"/>
</dbReference>
<dbReference type="InterPro" id="IPR001949">
    <property type="entry name" value="NADH-UbQ_OxRdtase_51kDa_CS"/>
</dbReference>
<evidence type="ECO:0000256" key="6">
    <source>
        <dbReference type="ARBA" id="ARBA00022723"/>
    </source>
</evidence>
<dbReference type="GO" id="GO:0046872">
    <property type="term" value="F:metal ion binding"/>
    <property type="evidence" value="ECO:0007669"/>
    <property type="project" value="UniProtKB-KW"/>
</dbReference>
<dbReference type="GO" id="GO:0008137">
    <property type="term" value="F:NADH dehydrogenase (ubiquinone) activity"/>
    <property type="evidence" value="ECO:0007669"/>
    <property type="project" value="InterPro"/>
</dbReference>